<dbReference type="InterPro" id="IPR009056">
    <property type="entry name" value="Cyt_c-like_dom"/>
</dbReference>
<dbReference type="InterPro" id="IPR055557">
    <property type="entry name" value="DUF7133"/>
</dbReference>
<proteinExistence type="predicted"/>
<reference evidence="7 8" key="1">
    <citation type="journal article" date="2017" name="Int. J. Syst. Evol. Microbiol.">
        <title>Mucilaginibacterpsychrotolerans sp. nov., isolated from peatlands.</title>
        <authorList>
            <person name="Deng Y."/>
            <person name="Shen L."/>
            <person name="Xu B."/>
            <person name="Liu Y."/>
            <person name="Gu Z."/>
            <person name="Liu H."/>
            <person name="Zhou Y."/>
        </authorList>
    </citation>
    <scope>NUCLEOTIDE SEQUENCE [LARGE SCALE GENOMIC DNA]</scope>
    <source>
        <strain evidence="7 8">NH7-4</strain>
    </source>
</reference>
<dbReference type="InterPro" id="IPR013427">
    <property type="entry name" value="Haem-bd_dom_put"/>
</dbReference>
<dbReference type="GO" id="GO:0020037">
    <property type="term" value="F:heme binding"/>
    <property type="evidence" value="ECO:0007669"/>
    <property type="project" value="InterPro"/>
</dbReference>
<dbReference type="Gene3D" id="1.25.10.10">
    <property type="entry name" value="Leucine-rich Repeat Variant"/>
    <property type="match status" value="1"/>
</dbReference>
<dbReference type="EMBL" id="SOZE01000032">
    <property type="protein sequence ID" value="TFF34309.1"/>
    <property type="molecule type" value="Genomic_DNA"/>
</dbReference>
<sequence length="1041" mass="113995">MDNHKRKPFFLISAPVAAIPLLVILGAFSNITEKHASYQLATIDTPLTEAQKHLAKNGLKELDVAPGLRVETMATEPMLINPTNIDVDEKGRVWVTEAYNYRFEINHNKPREAGDRILILEDKDGDGSLETSTVFYQGPEVNAPLGVCVLGNRVLVSQSPYVWAFYDDDNDGKADRKEILFQGISGEQHDHGIHGFAFGPDGKLYFNFGNAGKTLRDKNNEVVLDQDGDEIGPKKYKEGMLFRCDPDGTHVECLGHNFRNEYEAAVDSYGNIWQSDNDDDGNKGVRINYVMEYGNYGYTDEVTGAGWSAKRINMEDSIPLRHWHQNDPGVIPNLLQTGSGSPTGMVFYEGTLLTQQFQNGMIHAEPGHNVVRAYPVQKAGAGYTAGIVNMLNGDRDQWFRPADVCTAPDGSLIVADWYDPGVGGHRVGDLQRGRIYRVVPEGMKNTYKIPEQDYTTPTGAVIALQNPNLGVRRHAFIALTGMGESAITELEKLWLTSPNPRMRARALWVLSKSTKATKYLSEAINDANPYLRITGLRAAREVNTDVIKLAAALVNDADAQVRRDCAIALRHRNEPDAATIWAALAAKHTGNDKWYLEALGIGADKQWDQFFAAYLKVVPYPLSTAGGRDMVWRARTTMALPYLVTLAKDASVPLKSRLRYLRAFDFYPQPDKSKALVKLLEENNGKDLQLSAMLLKSLTPQDISASPAAREQVQLVLNSYTGTPDFVDMVKQYNITTEADRLIDLVKSKGIQSSGGYQSGGIGADAARLLLKANDDVSFLNVIKGKDEKEASNVLSVLGAIGNDESIAILSKVILSDQYSIATRQKAIQALGKSQNGEDRVLEMLQGGKLLQSLITPAVAGLSGTLRKSTLDKATAFLPKTNVAKIAKTKVPSANLNAILALKGNALKGNAVFLRSCSVCHRANKAGFEFGPNLSEIGAKLPKEGLFDAIVNPSAGINFGYETSQLMMKDGSTLMGIISSRTETDIELKYPGGSVQKIKTSDVKQIKKLSASMMPVGLNQTMSKQELADLLTFLSSLKKKE</sequence>
<organism evidence="7 8">
    <name type="scientific">Mucilaginibacter psychrotolerans</name>
    <dbReference type="NCBI Taxonomy" id="1524096"/>
    <lineage>
        <taxon>Bacteria</taxon>
        <taxon>Pseudomonadati</taxon>
        <taxon>Bacteroidota</taxon>
        <taxon>Sphingobacteriia</taxon>
        <taxon>Sphingobacteriales</taxon>
        <taxon>Sphingobacteriaceae</taxon>
        <taxon>Mucilaginibacter</taxon>
    </lineage>
</organism>
<keyword evidence="1 4" id="KW-0349">Heme</keyword>
<dbReference type="GO" id="GO:0046872">
    <property type="term" value="F:metal ion binding"/>
    <property type="evidence" value="ECO:0007669"/>
    <property type="project" value="UniProtKB-KW"/>
</dbReference>
<dbReference type="InterPro" id="IPR013428">
    <property type="entry name" value="Membrane-bound_put_N"/>
</dbReference>
<protein>
    <submittedName>
        <fullName evidence="7">C-type cytochrome</fullName>
    </submittedName>
</protein>
<feature type="transmembrane region" description="Helical" evidence="5">
    <location>
        <begin position="9"/>
        <end position="28"/>
    </location>
</feature>
<dbReference type="InterPro" id="IPR016024">
    <property type="entry name" value="ARM-type_fold"/>
</dbReference>
<dbReference type="OrthoDB" id="9808161at2"/>
<dbReference type="InterPro" id="IPR036909">
    <property type="entry name" value="Cyt_c-like_dom_sf"/>
</dbReference>
<evidence type="ECO:0000313" key="8">
    <source>
        <dbReference type="Proteomes" id="UP000297540"/>
    </source>
</evidence>
<dbReference type="InterPro" id="IPR011042">
    <property type="entry name" value="6-blade_b-propeller_TolB-like"/>
</dbReference>
<comment type="caution">
    <text evidence="7">The sequence shown here is derived from an EMBL/GenBank/DDBJ whole genome shotgun (WGS) entry which is preliminary data.</text>
</comment>
<gene>
    <name evidence="7" type="ORF">E2R66_22505</name>
</gene>
<keyword evidence="5" id="KW-0812">Transmembrane</keyword>
<evidence type="ECO:0000256" key="2">
    <source>
        <dbReference type="ARBA" id="ARBA00022723"/>
    </source>
</evidence>
<dbReference type="SUPFAM" id="SSF48371">
    <property type="entry name" value="ARM repeat"/>
    <property type="match status" value="1"/>
</dbReference>
<dbReference type="RefSeq" id="WP_133235038.1">
    <property type="nucleotide sequence ID" value="NZ_SOZE01000032.1"/>
</dbReference>
<evidence type="ECO:0000256" key="4">
    <source>
        <dbReference type="PROSITE-ProRule" id="PRU00433"/>
    </source>
</evidence>
<dbReference type="PANTHER" id="PTHR33546:SF1">
    <property type="entry name" value="LARGE, MULTIFUNCTIONAL SECRETED PROTEIN"/>
    <property type="match status" value="1"/>
</dbReference>
<dbReference type="Gene3D" id="2.120.10.30">
    <property type="entry name" value="TolB, C-terminal domain"/>
    <property type="match status" value="1"/>
</dbReference>
<name>A0A4Y8S5N1_9SPHI</name>
<dbReference type="InterPro" id="IPR011989">
    <property type="entry name" value="ARM-like"/>
</dbReference>
<dbReference type="AlphaFoldDB" id="A0A4Y8S5N1"/>
<keyword evidence="8" id="KW-1185">Reference proteome</keyword>
<evidence type="ECO:0000259" key="6">
    <source>
        <dbReference type="PROSITE" id="PS51007"/>
    </source>
</evidence>
<dbReference type="PROSITE" id="PS51007">
    <property type="entry name" value="CYTC"/>
    <property type="match status" value="1"/>
</dbReference>
<dbReference type="InterPro" id="IPR011030">
    <property type="entry name" value="Lipovitellin_superhlx_dom"/>
</dbReference>
<evidence type="ECO:0000256" key="1">
    <source>
        <dbReference type="ARBA" id="ARBA00022617"/>
    </source>
</evidence>
<keyword evidence="5" id="KW-0472">Membrane</keyword>
<dbReference type="SUPFAM" id="SSF48431">
    <property type="entry name" value="Lipovitellin-phosvitin complex, superhelical domain"/>
    <property type="match status" value="1"/>
</dbReference>
<dbReference type="Gene3D" id="1.10.760.10">
    <property type="entry name" value="Cytochrome c-like domain"/>
    <property type="match status" value="1"/>
</dbReference>
<dbReference type="Proteomes" id="UP000297540">
    <property type="component" value="Unassembled WGS sequence"/>
</dbReference>
<keyword evidence="2 4" id="KW-0479">Metal-binding</keyword>
<dbReference type="PANTHER" id="PTHR33546">
    <property type="entry name" value="LARGE, MULTIFUNCTIONAL SECRETED PROTEIN-RELATED"/>
    <property type="match status" value="1"/>
</dbReference>
<dbReference type="NCBIfam" id="TIGR02604">
    <property type="entry name" value="Piru_Ver_Nterm"/>
    <property type="match status" value="1"/>
</dbReference>
<dbReference type="Pfam" id="PF00034">
    <property type="entry name" value="Cytochrom_C"/>
    <property type="match status" value="1"/>
</dbReference>
<feature type="domain" description="Cytochrome c" evidence="6">
    <location>
        <begin position="904"/>
        <end position="1038"/>
    </location>
</feature>
<dbReference type="SUPFAM" id="SSF46626">
    <property type="entry name" value="Cytochrome c"/>
    <property type="match status" value="1"/>
</dbReference>
<evidence type="ECO:0000256" key="3">
    <source>
        <dbReference type="ARBA" id="ARBA00023004"/>
    </source>
</evidence>
<dbReference type="GO" id="GO:0009055">
    <property type="term" value="F:electron transfer activity"/>
    <property type="evidence" value="ECO:0007669"/>
    <property type="project" value="InterPro"/>
</dbReference>
<evidence type="ECO:0000256" key="5">
    <source>
        <dbReference type="SAM" id="Phobius"/>
    </source>
</evidence>
<keyword evidence="5" id="KW-1133">Transmembrane helix</keyword>
<dbReference type="SUPFAM" id="SSF50952">
    <property type="entry name" value="Soluble quinoprotein glucose dehydrogenase"/>
    <property type="match status" value="1"/>
</dbReference>
<evidence type="ECO:0000313" key="7">
    <source>
        <dbReference type="EMBL" id="TFF34309.1"/>
    </source>
</evidence>
<accession>A0A4Y8S5N1</accession>
<dbReference type="NCBIfam" id="TIGR02603">
    <property type="entry name" value="CxxCH_TIGR02603"/>
    <property type="match status" value="1"/>
</dbReference>
<dbReference type="InterPro" id="IPR011041">
    <property type="entry name" value="Quinoprot_gluc/sorb_DH_b-prop"/>
</dbReference>
<keyword evidence="3 4" id="KW-0408">Iron</keyword>
<dbReference type="Pfam" id="PF23500">
    <property type="entry name" value="DUF7133"/>
    <property type="match status" value="1"/>
</dbReference>